<keyword evidence="2" id="KW-1185">Reference proteome</keyword>
<accession>A0A5E4QZA6</accession>
<dbReference type="AlphaFoldDB" id="A0A5E4QZA6"/>
<sequence length="69" mass="8150">MHWIALVNTPNLSVTKNRTFSLEIGLRSFDIEKKYFKQLPAEKASRRVWHPVMWDDGQTEQHTDNPNII</sequence>
<evidence type="ECO:0000313" key="2">
    <source>
        <dbReference type="Proteomes" id="UP000324832"/>
    </source>
</evidence>
<dbReference type="Proteomes" id="UP000324832">
    <property type="component" value="Unassembled WGS sequence"/>
</dbReference>
<organism evidence="1 2">
    <name type="scientific">Leptidea sinapis</name>
    <dbReference type="NCBI Taxonomy" id="189913"/>
    <lineage>
        <taxon>Eukaryota</taxon>
        <taxon>Metazoa</taxon>
        <taxon>Ecdysozoa</taxon>
        <taxon>Arthropoda</taxon>
        <taxon>Hexapoda</taxon>
        <taxon>Insecta</taxon>
        <taxon>Pterygota</taxon>
        <taxon>Neoptera</taxon>
        <taxon>Endopterygota</taxon>
        <taxon>Lepidoptera</taxon>
        <taxon>Glossata</taxon>
        <taxon>Ditrysia</taxon>
        <taxon>Papilionoidea</taxon>
        <taxon>Pieridae</taxon>
        <taxon>Dismorphiinae</taxon>
        <taxon>Leptidea</taxon>
    </lineage>
</organism>
<dbReference type="EMBL" id="FZQP02006554">
    <property type="protein sequence ID" value="VVD03025.1"/>
    <property type="molecule type" value="Genomic_DNA"/>
</dbReference>
<evidence type="ECO:0000313" key="1">
    <source>
        <dbReference type="EMBL" id="VVD03025.1"/>
    </source>
</evidence>
<name>A0A5E4QZA6_9NEOP</name>
<protein>
    <submittedName>
        <fullName evidence="1">Uncharacterized protein</fullName>
    </submittedName>
</protein>
<reference evidence="1 2" key="1">
    <citation type="submission" date="2017-07" db="EMBL/GenBank/DDBJ databases">
        <authorList>
            <person name="Talla V."/>
            <person name="Backstrom N."/>
        </authorList>
    </citation>
    <scope>NUCLEOTIDE SEQUENCE [LARGE SCALE GENOMIC DNA]</scope>
</reference>
<gene>
    <name evidence="1" type="ORF">LSINAPIS_LOCUS13116</name>
</gene>
<proteinExistence type="predicted"/>